<dbReference type="GO" id="GO:0030170">
    <property type="term" value="F:pyridoxal phosphate binding"/>
    <property type="evidence" value="ECO:0007669"/>
    <property type="project" value="InterPro"/>
</dbReference>
<dbReference type="InterPro" id="IPR015424">
    <property type="entry name" value="PyrdxlP-dep_Trfase"/>
</dbReference>
<evidence type="ECO:0000256" key="4">
    <source>
        <dbReference type="ARBA" id="ARBA00022576"/>
    </source>
</evidence>
<comment type="subunit">
    <text evidence="3 11">Homodimer.</text>
</comment>
<dbReference type="CDD" id="cd06572">
    <property type="entry name" value="Histidinol_dh"/>
    <property type="match status" value="1"/>
</dbReference>
<dbReference type="InterPro" id="IPR004839">
    <property type="entry name" value="Aminotransferase_I/II_large"/>
</dbReference>
<dbReference type="EC" id="2.6.1.9" evidence="11"/>
<evidence type="ECO:0000256" key="6">
    <source>
        <dbReference type="ARBA" id="ARBA00022723"/>
    </source>
</evidence>
<dbReference type="InterPro" id="IPR015422">
    <property type="entry name" value="PyrdxlP-dep_Trfase_small"/>
</dbReference>
<comment type="caution">
    <text evidence="14">The sequence shown here is derived from an EMBL/GenBank/DDBJ whole genome shotgun (WGS) entry which is preliminary data.</text>
</comment>
<feature type="binding site" evidence="12">
    <location>
        <position position="210"/>
    </location>
    <ligand>
        <name>NAD(+)</name>
        <dbReference type="ChEBI" id="CHEBI:57540"/>
    </ligand>
</feature>
<dbReference type="Pfam" id="PF00155">
    <property type="entry name" value="Aminotran_1_2"/>
    <property type="match status" value="1"/>
</dbReference>
<dbReference type="SUPFAM" id="SSF53720">
    <property type="entry name" value="ALDH-like"/>
    <property type="match status" value="1"/>
</dbReference>
<feature type="active site" description="Proton acceptor" evidence="12">
    <location>
        <position position="324"/>
    </location>
</feature>
<comment type="pathway">
    <text evidence="2 11">Amino-acid biosynthesis; L-histidine biosynthesis; L-histidine from 5-phospho-alpha-D-ribose 1-diphosphate: step 7/9.</text>
</comment>
<feature type="modified residue" description="N6-(pyridoxal phosphate)lysine" evidence="11">
    <location>
        <position position="610"/>
    </location>
</feature>
<dbReference type="Gene3D" id="3.40.640.10">
    <property type="entry name" value="Type I PLP-dependent aspartate aminotransferase-like (Major domain)"/>
    <property type="match status" value="1"/>
</dbReference>
<feature type="binding site" evidence="12">
    <location>
        <position position="259"/>
    </location>
    <ligand>
        <name>substrate</name>
    </ligand>
</feature>
<dbReference type="PROSITE" id="PS00599">
    <property type="entry name" value="AA_TRANSFER_CLASS_2"/>
    <property type="match status" value="1"/>
</dbReference>
<dbReference type="InterPro" id="IPR015421">
    <property type="entry name" value="PyrdxlP-dep_Trfase_major"/>
</dbReference>
<keyword evidence="5 11" id="KW-0808">Transferase</keyword>
<dbReference type="UniPathway" id="UPA00031">
    <property type="reaction ID" value="UER00012"/>
</dbReference>
<dbReference type="GO" id="GO:0004399">
    <property type="term" value="F:histidinol dehydrogenase activity"/>
    <property type="evidence" value="ECO:0007669"/>
    <property type="project" value="UniProtKB-UniRule"/>
</dbReference>
<proteinExistence type="inferred from homology"/>
<feature type="binding site" evidence="12">
    <location>
        <position position="187"/>
    </location>
    <ligand>
        <name>NAD(+)</name>
        <dbReference type="ChEBI" id="CHEBI:57540"/>
    </ligand>
</feature>
<dbReference type="InterPro" id="IPR001692">
    <property type="entry name" value="Histidinol_DH_CS"/>
</dbReference>
<comment type="catalytic activity">
    <reaction evidence="10 11">
        <text>L-histidinol phosphate + 2-oxoglutarate = 3-(imidazol-4-yl)-2-oxopropyl phosphate + L-glutamate</text>
        <dbReference type="Rhea" id="RHEA:23744"/>
        <dbReference type="ChEBI" id="CHEBI:16810"/>
        <dbReference type="ChEBI" id="CHEBI:29985"/>
        <dbReference type="ChEBI" id="CHEBI:57766"/>
        <dbReference type="ChEBI" id="CHEBI:57980"/>
        <dbReference type="EC" id="2.6.1.9"/>
    </reaction>
</comment>
<dbReference type="EC" id="1.1.1.23" evidence="12"/>
<keyword evidence="4 11" id="KW-0032">Aminotransferase</keyword>
<keyword evidence="11" id="KW-0368">Histidine biosynthesis</keyword>
<dbReference type="GO" id="GO:0000105">
    <property type="term" value="P:L-histidine biosynthetic process"/>
    <property type="evidence" value="ECO:0007669"/>
    <property type="project" value="UniProtKB-UniRule"/>
</dbReference>
<comment type="cofactor">
    <cofactor evidence="12">
        <name>Zn(2+)</name>
        <dbReference type="ChEBI" id="CHEBI:29105"/>
    </cofactor>
    <text evidence="12">Binds 1 zinc ion per subunit.</text>
</comment>
<dbReference type="AlphaFoldDB" id="A0A1M3L340"/>
<comment type="cofactor">
    <cofactor evidence="1 11">
        <name>pyridoxal 5'-phosphate</name>
        <dbReference type="ChEBI" id="CHEBI:597326"/>
    </cofactor>
</comment>
<keyword evidence="8 11" id="KW-0663">Pyridoxal phosphate</keyword>
<evidence type="ECO:0000256" key="8">
    <source>
        <dbReference type="ARBA" id="ARBA00022898"/>
    </source>
</evidence>
<dbReference type="GO" id="GO:0008270">
    <property type="term" value="F:zinc ion binding"/>
    <property type="evidence" value="ECO:0007669"/>
    <property type="project" value="UniProtKB-UniRule"/>
</dbReference>
<comment type="similarity">
    <text evidence="11">Belongs to the class-II pyridoxal-phosphate-dependent aminotransferase family. Histidinol-phosphate aminotransferase subfamily.</text>
</comment>
<evidence type="ECO:0000256" key="12">
    <source>
        <dbReference type="HAMAP-Rule" id="MF_01024"/>
    </source>
</evidence>
<dbReference type="STRING" id="1895771.BGO89_05705"/>
<keyword evidence="7 12" id="KW-0862">Zinc</keyword>
<feature type="binding site" evidence="12">
    <location>
        <position position="362"/>
    </location>
    <ligand>
        <name>Zn(2+)</name>
        <dbReference type="ChEBI" id="CHEBI:29105"/>
    </ligand>
</feature>
<dbReference type="Pfam" id="PF00815">
    <property type="entry name" value="Histidinol_dh"/>
    <property type="match status" value="1"/>
</dbReference>
<dbReference type="HAMAP" id="MF_01023">
    <property type="entry name" value="HisC_aminotrans_2"/>
    <property type="match status" value="1"/>
</dbReference>
<evidence type="ECO:0000256" key="3">
    <source>
        <dbReference type="ARBA" id="ARBA00011738"/>
    </source>
</evidence>
<organism evidence="14 15">
    <name type="scientific">Candidatus Kapaibacterium thiocyanatum</name>
    <dbReference type="NCBI Taxonomy" id="1895771"/>
    <lineage>
        <taxon>Bacteria</taxon>
        <taxon>Pseudomonadati</taxon>
        <taxon>Candidatus Kapaibacteriota</taxon>
        <taxon>Candidatus Kapaibacteriia</taxon>
        <taxon>Candidatus Kapaibacteriales</taxon>
        <taxon>Candidatus Kapaibacteriaceae</taxon>
        <taxon>Candidatus Kapaibacterium</taxon>
    </lineage>
</organism>
<protein>
    <recommendedName>
        <fullName evidence="11 12">Multifunctional fusion protein</fullName>
    </recommendedName>
    <domain>
        <recommendedName>
            <fullName evidence="11">Histidinol-phosphate aminotransferase</fullName>
            <ecNumber evidence="11">2.6.1.9</ecNumber>
        </recommendedName>
        <alternativeName>
            <fullName evidence="11">Imidazole acetol-phosphate transaminase</fullName>
        </alternativeName>
    </domain>
    <domain>
        <recommendedName>
            <fullName evidence="12">Histidinol dehydrogenase</fullName>
            <shortName evidence="12">HDH</shortName>
            <ecNumber evidence="12">1.1.1.23</ecNumber>
        </recommendedName>
    </domain>
</protein>
<feature type="binding site" evidence="12">
    <location>
        <position position="421"/>
    </location>
    <ligand>
        <name>Zn(2+)</name>
        <dbReference type="ChEBI" id="CHEBI:29105"/>
    </ligand>
</feature>
<keyword evidence="9 12" id="KW-0560">Oxidoreductase</keyword>
<comment type="similarity">
    <text evidence="12">Belongs to the histidinol dehydrogenase family.</text>
</comment>
<dbReference type="Gene3D" id="3.40.50.1980">
    <property type="entry name" value="Nitrogenase molybdenum iron protein domain"/>
    <property type="match status" value="2"/>
</dbReference>
<dbReference type="SUPFAM" id="SSF53383">
    <property type="entry name" value="PLP-dependent transferases"/>
    <property type="match status" value="1"/>
</dbReference>
<dbReference type="InterPro" id="IPR001917">
    <property type="entry name" value="Aminotrans_II_pyridoxalP_BS"/>
</dbReference>
<dbReference type="PANTHER" id="PTHR21256">
    <property type="entry name" value="HISTIDINOL DEHYDROGENASE HDH"/>
    <property type="match status" value="1"/>
</dbReference>
<evidence type="ECO:0000256" key="2">
    <source>
        <dbReference type="ARBA" id="ARBA00005011"/>
    </source>
</evidence>
<feature type="binding site" evidence="12">
    <location>
        <position position="256"/>
    </location>
    <ligand>
        <name>substrate</name>
    </ligand>
</feature>
<evidence type="ECO:0000256" key="10">
    <source>
        <dbReference type="ARBA" id="ARBA00047481"/>
    </source>
</evidence>
<dbReference type="PANTHER" id="PTHR21256:SF2">
    <property type="entry name" value="HISTIDINE BIOSYNTHESIS TRIFUNCTIONAL PROTEIN"/>
    <property type="match status" value="1"/>
</dbReference>
<dbReference type="GO" id="GO:0004400">
    <property type="term" value="F:histidinol-phosphate transaminase activity"/>
    <property type="evidence" value="ECO:0007669"/>
    <property type="project" value="UniProtKB-UniRule"/>
</dbReference>
<evidence type="ECO:0000256" key="11">
    <source>
        <dbReference type="HAMAP-Rule" id="MF_01023"/>
    </source>
</evidence>
<feature type="binding site" evidence="12">
    <location>
        <position position="234"/>
    </location>
    <ligand>
        <name>substrate</name>
    </ligand>
</feature>
<comment type="pathway">
    <text evidence="12">Amino-acid biosynthesis; L-histidine biosynthesis; L-histidine from 5-phospho-alpha-D-ribose 1-diphosphate: step 9/9.</text>
</comment>
<dbReference type="Gene3D" id="3.90.1150.10">
    <property type="entry name" value="Aspartate Aminotransferase, domain 1"/>
    <property type="match status" value="1"/>
</dbReference>
<evidence type="ECO:0000256" key="1">
    <source>
        <dbReference type="ARBA" id="ARBA00001933"/>
    </source>
</evidence>
<dbReference type="GO" id="GO:0005829">
    <property type="term" value="C:cytosol"/>
    <property type="evidence" value="ECO:0007669"/>
    <property type="project" value="TreeGrafter"/>
</dbReference>
<reference evidence="14 15" key="1">
    <citation type="submission" date="2016-09" db="EMBL/GenBank/DDBJ databases">
        <title>Genome-resolved meta-omics ties microbial dynamics to process performance in biotechnology for thiocyanate degradation.</title>
        <authorList>
            <person name="Kantor R.S."/>
            <person name="Huddy R.J."/>
            <person name="Iyer R."/>
            <person name="Thomas B.C."/>
            <person name="Brown C.T."/>
            <person name="Anantharaman K."/>
            <person name="Tringe S."/>
            <person name="Hettich R.L."/>
            <person name="Harrison S.T."/>
            <person name="Banfield J.F."/>
        </authorList>
    </citation>
    <scope>NUCLEOTIDE SEQUENCE [LARGE SCALE GENOMIC DNA]</scope>
    <source>
        <strain evidence="14">59-99</strain>
    </source>
</reference>
<gene>
    <name evidence="12" type="primary">hisD</name>
    <name evidence="11" type="synonym">hisC</name>
    <name evidence="14" type="ORF">BGO89_05705</name>
</gene>
<evidence type="ECO:0000256" key="7">
    <source>
        <dbReference type="ARBA" id="ARBA00022833"/>
    </source>
</evidence>
<feature type="binding site" evidence="12">
    <location>
        <position position="259"/>
    </location>
    <ligand>
        <name>Zn(2+)</name>
        <dbReference type="ChEBI" id="CHEBI:29105"/>
    </ligand>
</feature>
<dbReference type="Proteomes" id="UP000184233">
    <property type="component" value="Unassembled WGS sequence"/>
</dbReference>
<dbReference type="InterPro" id="IPR012131">
    <property type="entry name" value="Hstdl_DH"/>
</dbReference>
<feature type="active site" description="Proton acceptor" evidence="12">
    <location>
        <position position="323"/>
    </location>
</feature>
<feature type="domain" description="Aminotransferase class I/classII large" evidence="13">
    <location>
        <begin position="447"/>
        <end position="746"/>
    </location>
</feature>
<feature type="binding site" evidence="12">
    <location>
        <position position="421"/>
    </location>
    <ligand>
        <name>substrate</name>
    </ligand>
</feature>
<dbReference type="InterPro" id="IPR016161">
    <property type="entry name" value="Ald_DH/histidinol_DH"/>
</dbReference>
<evidence type="ECO:0000259" key="13">
    <source>
        <dbReference type="Pfam" id="PF00155"/>
    </source>
</evidence>
<dbReference type="FunFam" id="3.40.50.1980:FF:000001">
    <property type="entry name" value="Histidinol dehydrogenase"/>
    <property type="match status" value="1"/>
</dbReference>
<dbReference type="EMBL" id="MKVH01000009">
    <property type="protein sequence ID" value="OJX59712.1"/>
    <property type="molecule type" value="Genomic_DNA"/>
</dbReference>
<accession>A0A1M3L340</accession>
<evidence type="ECO:0000256" key="5">
    <source>
        <dbReference type="ARBA" id="ARBA00022679"/>
    </source>
</evidence>
<dbReference type="PROSITE" id="PS00611">
    <property type="entry name" value="HISOL_DEHYDROGENASE"/>
    <property type="match status" value="1"/>
</dbReference>
<dbReference type="CDD" id="cd00609">
    <property type="entry name" value="AAT_like"/>
    <property type="match status" value="1"/>
</dbReference>
<dbReference type="InterPro" id="IPR005861">
    <property type="entry name" value="HisP_aminotrans"/>
</dbReference>
<comment type="catalytic activity">
    <reaction evidence="12">
        <text>L-histidinol + 2 NAD(+) + H2O = L-histidine + 2 NADH + 3 H(+)</text>
        <dbReference type="Rhea" id="RHEA:20641"/>
        <dbReference type="ChEBI" id="CHEBI:15377"/>
        <dbReference type="ChEBI" id="CHEBI:15378"/>
        <dbReference type="ChEBI" id="CHEBI:57540"/>
        <dbReference type="ChEBI" id="CHEBI:57595"/>
        <dbReference type="ChEBI" id="CHEBI:57699"/>
        <dbReference type="ChEBI" id="CHEBI:57945"/>
        <dbReference type="EC" id="1.1.1.23"/>
    </reaction>
</comment>
<evidence type="ECO:0000256" key="9">
    <source>
        <dbReference type="ARBA" id="ARBA00023002"/>
    </source>
</evidence>
<feature type="binding site" evidence="12">
    <location>
        <position position="256"/>
    </location>
    <ligand>
        <name>Zn(2+)</name>
        <dbReference type="ChEBI" id="CHEBI:29105"/>
    </ligand>
</feature>
<dbReference type="PRINTS" id="PR00083">
    <property type="entry name" value="HOLDHDRGNASE"/>
</dbReference>
<keyword evidence="12" id="KW-0520">NAD</keyword>
<dbReference type="NCBIfam" id="TIGR01141">
    <property type="entry name" value="hisC"/>
    <property type="match status" value="1"/>
</dbReference>
<comment type="function">
    <text evidence="12">Catalyzes the sequential NAD-dependent oxidations of L-histidinol to L-histidinaldehyde and then to L-histidine.</text>
</comment>
<feature type="binding site" evidence="12">
    <location>
        <position position="124"/>
    </location>
    <ligand>
        <name>NAD(+)</name>
        <dbReference type="ChEBI" id="CHEBI:57540"/>
    </ligand>
</feature>
<feature type="binding site" evidence="12">
    <location>
        <position position="416"/>
    </location>
    <ligand>
        <name>substrate</name>
    </ligand>
</feature>
<evidence type="ECO:0000313" key="14">
    <source>
        <dbReference type="EMBL" id="OJX59712.1"/>
    </source>
</evidence>
<dbReference type="GO" id="GO:0051287">
    <property type="term" value="F:NAD binding"/>
    <property type="evidence" value="ECO:0007669"/>
    <property type="project" value="InterPro"/>
</dbReference>
<keyword evidence="11" id="KW-0028">Amino-acid biosynthesis</keyword>
<dbReference type="HAMAP" id="MF_01024">
    <property type="entry name" value="HisD"/>
    <property type="match status" value="1"/>
</dbReference>
<sequence length="750" mass="81153">MKTIINPPRERWMSLTRRPVADPEALWSDVAVIMDDVRQRGDAAVRRWTRQFDDVDIVTSRVPDDVLQRSSSMLDADTITAMRTAAGNIRTFHNAQRRPAVEVETMPGLICRMETRPIDAVGLYIPGGSAPLCSTVLMLAIPAVEAGCGRIVICSPPDPSTGRPDVSIMAAAVLCGIREVHAIGGVQAIAALTYGTESVKPVKKILGPGNAWVTAAKQRASLYGVAIDLPAGPSEVLVLCDETADAESVAADLLAQAEHGADSQVVLVTTSAASVERTYKALDEQLAILPRKDIAGRALEHGLAIVFDDRAEAIAFTNDYAPEHLIVIMDDGDPDCLEQVCGRITAAGSVFLGPYTPESLGDYASGTNHTLPTGGWAGRVSGVTLDSFCVTMTVQRATESALQAIAPTVTTLARTERLEAHARAVTRRLTPISLNANENAFGSPYGDDLHRYPDPACTDLRQALGRYYGLPTDRIVCGNGSDELIDLAIRALCEPRRDVVVNTPPTFVMYDRCAAASKVDVRNVRRMDGFALDVDGIIAAVDESVRMIIVCSPNNPTGNVSPLDDVLRLLRETSAYVVVDHAYVEFAEDADCTSMIMNEDRLIVLRTLSKAWGLAGLRCGVLLAHPDVVHAIDAIRAPFNVSSMTQRMAADAIRHHGGTMEKTVQAIGDERNWLASQLMLLDDVVDVHPSSANFLFVRMRDADRATSLLERRGILVRSRTDDIDCVGHLRITVGTREQNVQVIDALRGER</sequence>
<dbReference type="NCBIfam" id="TIGR00069">
    <property type="entry name" value="hisD"/>
    <property type="match status" value="1"/>
</dbReference>
<keyword evidence="6 12" id="KW-0479">Metal-binding</keyword>
<dbReference type="Gene3D" id="1.20.5.1300">
    <property type="match status" value="1"/>
</dbReference>
<evidence type="ECO:0000313" key="15">
    <source>
        <dbReference type="Proteomes" id="UP000184233"/>
    </source>
</evidence>
<feature type="binding site" evidence="12">
    <location>
        <position position="324"/>
    </location>
    <ligand>
        <name>substrate</name>
    </ligand>
</feature>
<name>A0A1M3L340_9BACT</name>
<feature type="binding site" evidence="12">
    <location>
        <position position="362"/>
    </location>
    <ligand>
        <name>substrate</name>
    </ligand>
</feature>